<dbReference type="OrthoDB" id="10406013at2759"/>
<evidence type="ECO:0000256" key="1">
    <source>
        <dbReference type="SAM" id="MobiDB-lite"/>
    </source>
</evidence>
<dbReference type="GeneID" id="26842536"/>
<dbReference type="EMBL" id="LMYN01000224">
    <property type="protein sequence ID" value="KRZ98710.1"/>
    <property type="molecule type" value="Genomic_DNA"/>
</dbReference>
<keyword evidence="2" id="KW-0472">Membrane</keyword>
<keyword evidence="2" id="KW-0812">Transmembrane</keyword>
<evidence type="ECO:0000256" key="2">
    <source>
        <dbReference type="SAM" id="Phobius"/>
    </source>
</evidence>
<evidence type="ECO:0000313" key="4">
    <source>
        <dbReference type="Proteomes" id="UP000054251"/>
    </source>
</evidence>
<name>A0A0V1PR48_9ASCO</name>
<gene>
    <name evidence="3" type="ORF">AC631_05527</name>
</gene>
<feature type="region of interest" description="Disordered" evidence="1">
    <location>
        <begin position="71"/>
        <end position="140"/>
    </location>
</feature>
<reference evidence="3 4" key="1">
    <citation type="submission" date="2015-11" db="EMBL/GenBank/DDBJ databases">
        <title>The genome of Debaryomyces fabryi.</title>
        <authorList>
            <person name="Tafer H."/>
            <person name="Lopandic K."/>
        </authorList>
    </citation>
    <scope>NUCLEOTIDE SEQUENCE [LARGE SCALE GENOMIC DNA]</scope>
    <source>
        <strain evidence="3 4">CBS 789</strain>
    </source>
</reference>
<feature type="compositionally biased region" description="Basic and acidic residues" evidence="1">
    <location>
        <begin position="128"/>
        <end position="140"/>
    </location>
</feature>
<dbReference type="RefSeq" id="XP_015464813.1">
    <property type="nucleotide sequence ID" value="XM_015614356.1"/>
</dbReference>
<sequence length="198" mass="21642">MNRFFSNKVTHQFALSLSKRSHSTVRTISTKLGSTIYLGGAAALVSAIAWTSIYKIDNEVDKKKIEEGKSIAEHTGSSQKVDEAKKQAVGRGKVSTKVPPQENEPETKSEIESDQEAEQTKTSLAGSKNEKLQKGSNDSEVKWDNKILKPISSGACGGQFKDVFSALLSSSDLKGSDTIKKLEALRRCLKEHSEILKD</sequence>
<dbReference type="Gene3D" id="1.10.287.2900">
    <property type="match status" value="1"/>
</dbReference>
<keyword evidence="2" id="KW-1133">Transmembrane helix</keyword>
<organism evidence="3 4">
    <name type="scientific">Debaryomyces fabryi</name>
    <dbReference type="NCBI Taxonomy" id="58627"/>
    <lineage>
        <taxon>Eukaryota</taxon>
        <taxon>Fungi</taxon>
        <taxon>Dikarya</taxon>
        <taxon>Ascomycota</taxon>
        <taxon>Saccharomycotina</taxon>
        <taxon>Pichiomycetes</taxon>
        <taxon>Debaryomycetaceae</taxon>
        <taxon>Debaryomyces</taxon>
    </lineage>
</organism>
<proteinExistence type="predicted"/>
<evidence type="ECO:0000313" key="3">
    <source>
        <dbReference type="EMBL" id="KRZ98710.1"/>
    </source>
</evidence>
<keyword evidence="4" id="KW-1185">Reference proteome</keyword>
<accession>A0A0V1PR48</accession>
<dbReference type="AlphaFoldDB" id="A0A0V1PR48"/>
<comment type="caution">
    <text evidence="3">The sequence shown here is derived from an EMBL/GenBank/DDBJ whole genome shotgun (WGS) entry which is preliminary data.</text>
</comment>
<feature type="transmembrane region" description="Helical" evidence="2">
    <location>
        <begin position="36"/>
        <end position="54"/>
    </location>
</feature>
<dbReference type="Proteomes" id="UP000054251">
    <property type="component" value="Unassembled WGS sequence"/>
</dbReference>
<protein>
    <submittedName>
        <fullName evidence="3">Uncharacterized protein</fullName>
    </submittedName>
</protein>